<name>M0DN30_9EURY</name>
<feature type="domain" description="DUF7344" evidence="2">
    <location>
        <begin position="245"/>
        <end position="321"/>
    </location>
</feature>
<dbReference type="AlphaFoldDB" id="M0DN30"/>
<dbReference type="OrthoDB" id="109251at2157"/>
<dbReference type="Gene3D" id="1.10.10.10">
    <property type="entry name" value="Winged helix-like DNA-binding domain superfamily/Winged helix DNA-binding domain"/>
    <property type="match status" value="1"/>
</dbReference>
<evidence type="ECO:0000313" key="3">
    <source>
        <dbReference type="EMBL" id="ELZ36107.1"/>
    </source>
</evidence>
<comment type="caution">
    <text evidence="3">The sequence shown here is derived from an EMBL/GenBank/DDBJ whole genome shotgun (WGS) entry which is preliminary data.</text>
</comment>
<reference evidence="3 4" key="1">
    <citation type="journal article" date="2014" name="PLoS Genet.">
        <title>Phylogenetically driven sequencing of extremely halophilic archaea reveals strategies for static and dynamic osmo-response.</title>
        <authorList>
            <person name="Becker E.A."/>
            <person name="Seitzer P.M."/>
            <person name="Tritt A."/>
            <person name="Larsen D."/>
            <person name="Krusor M."/>
            <person name="Yao A.I."/>
            <person name="Wu D."/>
            <person name="Madern D."/>
            <person name="Eisen J.A."/>
            <person name="Darling A.E."/>
            <person name="Facciotti M.T."/>
        </authorList>
    </citation>
    <scope>NUCLEOTIDE SEQUENCE [LARGE SCALE GENOMIC DNA]</scope>
    <source>
        <strain evidence="3 4">DSM 1137</strain>
    </source>
</reference>
<dbReference type="Proteomes" id="UP000011514">
    <property type="component" value="Unassembled WGS sequence"/>
</dbReference>
<evidence type="ECO:0000256" key="1">
    <source>
        <dbReference type="SAM" id="MobiDB-lite"/>
    </source>
</evidence>
<evidence type="ECO:0000313" key="4">
    <source>
        <dbReference type="Proteomes" id="UP000011514"/>
    </source>
</evidence>
<dbReference type="eggNOG" id="arCOG02452">
    <property type="taxonomic scope" value="Archaea"/>
</dbReference>
<feature type="region of interest" description="Disordered" evidence="1">
    <location>
        <begin position="202"/>
        <end position="232"/>
    </location>
</feature>
<dbReference type="Pfam" id="PF24336">
    <property type="entry name" value="DUF7504"/>
    <property type="match status" value="1"/>
</dbReference>
<dbReference type="RefSeq" id="WP_004050306.1">
    <property type="nucleotide sequence ID" value="NZ_AOJE01000070.1"/>
</dbReference>
<gene>
    <name evidence="3" type="ORF">C471_14897</name>
</gene>
<organism evidence="3 4">
    <name type="scientific">Halorubrum saccharovorum DSM 1137</name>
    <dbReference type="NCBI Taxonomy" id="1227484"/>
    <lineage>
        <taxon>Archaea</taxon>
        <taxon>Methanobacteriati</taxon>
        <taxon>Methanobacteriota</taxon>
        <taxon>Stenosarchaea group</taxon>
        <taxon>Halobacteria</taxon>
        <taxon>Halobacteriales</taxon>
        <taxon>Haloferacaceae</taxon>
        <taxon>Halorubrum</taxon>
    </lineage>
</organism>
<proteinExistence type="predicted"/>
<evidence type="ECO:0000259" key="2">
    <source>
        <dbReference type="Pfam" id="PF24035"/>
    </source>
</evidence>
<dbReference type="InterPro" id="IPR055768">
    <property type="entry name" value="DUF7344"/>
</dbReference>
<dbReference type="PATRIC" id="fig|1227484.4.peg.2931"/>
<dbReference type="Pfam" id="PF24035">
    <property type="entry name" value="DUF7344"/>
    <property type="match status" value="1"/>
</dbReference>
<dbReference type="InterPro" id="IPR036388">
    <property type="entry name" value="WH-like_DNA-bd_sf"/>
</dbReference>
<feature type="compositionally biased region" description="Polar residues" evidence="1">
    <location>
        <begin position="204"/>
        <end position="215"/>
    </location>
</feature>
<protein>
    <recommendedName>
        <fullName evidence="2">DUF7344 domain-containing protein</fullName>
    </recommendedName>
</protein>
<dbReference type="InterPro" id="IPR055927">
    <property type="entry name" value="DUF7504"/>
</dbReference>
<dbReference type="eggNOG" id="arCOG03828">
    <property type="taxonomic scope" value="Archaea"/>
</dbReference>
<keyword evidence="4" id="KW-1185">Reference proteome</keyword>
<dbReference type="EMBL" id="AOJE01000070">
    <property type="protein sequence ID" value="ELZ36107.1"/>
    <property type="molecule type" value="Genomic_DNA"/>
</dbReference>
<sequence length="342" mass="37459">MTDPSLALSNQIGRASSVLLLAPLHESPDDSACIDLLARDPAVETNVLSVTLSASPTERLSIWQREAGSELPTRATIVDARQSMTKERLPASGEGPISVRRVPENATLHDIGLVIANQLGAWSDTDETTAMCLHSVTALLATYSPERVIDLITSLNDLCEHLGVIAHHHVDPDEHGEETVAMLRPLYDAVVEYTPADGWIPTVSERTGTAPTFRSTVPPPGGAAKTDPARPETVPMRYSFDTILDLLSSARRRTLLYNLKNRPSEEIPLDRLVEEVHDLDRALPIRDASPPEEIRTELVQTHLPKLREAGIVRYDADAGTVHYTANQGLESLLRYIETIELG</sequence>
<accession>M0DN30</accession>